<feature type="region of interest" description="Disordered" evidence="3">
    <location>
        <begin position="1"/>
        <end position="210"/>
    </location>
</feature>
<feature type="compositionally biased region" description="Polar residues" evidence="3">
    <location>
        <begin position="63"/>
        <end position="76"/>
    </location>
</feature>
<dbReference type="InterPro" id="IPR009730">
    <property type="entry name" value="MFAP1_C"/>
</dbReference>
<dbReference type="SMART" id="SM00343">
    <property type="entry name" value="ZnF_C2HC"/>
    <property type="match status" value="1"/>
</dbReference>
<dbReference type="SUPFAM" id="SSF57756">
    <property type="entry name" value="Retrovirus zinc finger-like domains"/>
    <property type="match status" value="1"/>
</dbReference>
<keyword evidence="2" id="KW-0479">Metal-binding</keyword>
<dbReference type="Pfam" id="PF06991">
    <property type="entry name" value="MFAP1"/>
    <property type="match status" value="1"/>
</dbReference>
<evidence type="ECO:0000259" key="4">
    <source>
        <dbReference type="PROSITE" id="PS50158"/>
    </source>
</evidence>
<keyword evidence="1" id="KW-0507">mRNA processing</keyword>
<protein>
    <recommendedName>
        <fullName evidence="4">CCHC-type domain-containing protein</fullName>
    </recommendedName>
</protein>
<evidence type="ECO:0000313" key="6">
    <source>
        <dbReference type="Proteomes" id="UP000245884"/>
    </source>
</evidence>
<dbReference type="Pfam" id="PF00098">
    <property type="entry name" value="zf-CCHC"/>
    <property type="match status" value="1"/>
</dbReference>
<feature type="compositionally biased region" description="Basic and acidic residues" evidence="3">
    <location>
        <begin position="293"/>
        <end position="313"/>
    </location>
</feature>
<feature type="compositionally biased region" description="Basic and acidic residues" evidence="3">
    <location>
        <begin position="440"/>
        <end position="451"/>
    </location>
</feature>
<feature type="region of interest" description="Disordered" evidence="3">
    <location>
        <begin position="270"/>
        <end position="313"/>
    </location>
</feature>
<sequence>MSSRQQQGGPSRISRPAARYRPGKAPVGAAGYDDSDSDDDEHAQRQQAQLDDDNKHEEIRDLTSGTAAFLNNQQRSGQRRTAGVVVNVGAAPVKKEQQPKEEEYDSDEYETDTDDEPQTTAAGAERRSRPAAAAKESSSEYETDSGEEDESSEEEEEPEPIFKPMFVSKKQREAAAANGASAPAVVAAPGATAAAAPPARDDSEAAAERVAAARRLEAQQLASDRIKAELLAKQADESRPDIDDTDDVDPEAEFAAWRIRELTRIKREWEADELKDQEEAERSRRAALTQAQRDAEDLARAESGRKEVKESRGKMGFMQKYYHKGAFFQDLDILKKRDYRTEATEGQTKKENLPAMMQVRDYGKKGRSKWTHLGAEDTSKGGISLRGNNGGGSGAGASSSQSGCFRCGAQDHLKRDCPMPGDGVPAGPGGAATGANAAFNDRDRPRDEGWRSRPAASVLREERGERREGCGGYSERRETYSRPRHEEPPRRDYGDRRYDEHRYDDPRGERRRPDDRDAERERHRDGYEAKRRRSRSPPTRSSAPAAPPVKDRWAQRQLEAAAAQKQGQ</sequence>
<organism evidence="5 6">
    <name type="scientific">Jaminaea rosea</name>
    <dbReference type="NCBI Taxonomy" id="1569628"/>
    <lineage>
        <taxon>Eukaryota</taxon>
        <taxon>Fungi</taxon>
        <taxon>Dikarya</taxon>
        <taxon>Basidiomycota</taxon>
        <taxon>Ustilaginomycotina</taxon>
        <taxon>Exobasidiomycetes</taxon>
        <taxon>Microstromatales</taxon>
        <taxon>Microstromatales incertae sedis</taxon>
        <taxon>Jaminaea</taxon>
    </lineage>
</organism>
<dbReference type="PANTHER" id="PTHR15327">
    <property type="entry name" value="MICROFIBRIL-ASSOCIATED PROTEIN"/>
    <property type="match status" value="1"/>
</dbReference>
<feature type="compositionally biased region" description="Low complexity" evidence="3">
    <location>
        <begin position="82"/>
        <end position="92"/>
    </location>
</feature>
<dbReference type="InterPro" id="IPR036875">
    <property type="entry name" value="Znf_CCHC_sf"/>
</dbReference>
<reference evidence="5 6" key="1">
    <citation type="journal article" date="2018" name="Mol. Biol. Evol.">
        <title>Broad Genomic Sampling Reveals a Smut Pathogenic Ancestry of the Fungal Clade Ustilaginomycotina.</title>
        <authorList>
            <person name="Kijpornyongpan T."/>
            <person name="Mondo S.J."/>
            <person name="Barry K."/>
            <person name="Sandor L."/>
            <person name="Lee J."/>
            <person name="Lipzen A."/>
            <person name="Pangilinan J."/>
            <person name="LaButti K."/>
            <person name="Hainaut M."/>
            <person name="Henrissat B."/>
            <person name="Grigoriev I.V."/>
            <person name="Spatafora J.W."/>
            <person name="Aime M.C."/>
        </authorList>
    </citation>
    <scope>NUCLEOTIDE SEQUENCE [LARGE SCALE GENOMIC DNA]</scope>
    <source>
        <strain evidence="5 6">MCA 5214</strain>
    </source>
</reference>
<dbReference type="GeneID" id="37027737"/>
<feature type="compositionally biased region" description="Basic and acidic residues" evidence="3">
    <location>
        <begin position="52"/>
        <end position="61"/>
    </location>
</feature>
<feature type="domain" description="CCHC-type" evidence="4">
    <location>
        <begin position="404"/>
        <end position="418"/>
    </location>
</feature>
<accession>A0A316UUB8</accession>
<dbReference type="GO" id="GO:0006397">
    <property type="term" value="P:mRNA processing"/>
    <property type="evidence" value="ECO:0007669"/>
    <property type="project" value="UniProtKB-KW"/>
</dbReference>
<dbReference type="InterPro" id="IPR001878">
    <property type="entry name" value="Znf_CCHC"/>
</dbReference>
<dbReference type="OrthoDB" id="1111734at2759"/>
<evidence type="ECO:0000256" key="2">
    <source>
        <dbReference type="PROSITE-ProRule" id="PRU00047"/>
    </source>
</evidence>
<evidence type="ECO:0000256" key="1">
    <source>
        <dbReference type="ARBA" id="ARBA00022664"/>
    </source>
</evidence>
<keyword evidence="2" id="KW-0863">Zinc-finger</keyword>
<dbReference type="EMBL" id="KZ819665">
    <property type="protein sequence ID" value="PWN28594.1"/>
    <property type="molecule type" value="Genomic_DNA"/>
</dbReference>
<evidence type="ECO:0000313" key="5">
    <source>
        <dbReference type="EMBL" id="PWN28594.1"/>
    </source>
</evidence>
<dbReference type="PROSITE" id="PS50158">
    <property type="entry name" value="ZF_CCHC"/>
    <property type="match status" value="1"/>
</dbReference>
<feature type="compositionally biased region" description="Acidic residues" evidence="3">
    <location>
        <begin position="102"/>
        <end position="117"/>
    </location>
</feature>
<dbReference type="GO" id="GO:0003676">
    <property type="term" value="F:nucleic acid binding"/>
    <property type="evidence" value="ECO:0007669"/>
    <property type="project" value="InterPro"/>
</dbReference>
<dbReference type="Proteomes" id="UP000245884">
    <property type="component" value="Unassembled WGS sequence"/>
</dbReference>
<evidence type="ECO:0000256" key="3">
    <source>
        <dbReference type="SAM" id="MobiDB-lite"/>
    </source>
</evidence>
<name>A0A316UUB8_9BASI</name>
<feature type="compositionally biased region" description="Low complexity" evidence="3">
    <location>
        <begin position="174"/>
        <end position="198"/>
    </location>
</feature>
<dbReference type="STRING" id="1569628.A0A316UUB8"/>
<keyword evidence="6" id="KW-1185">Reference proteome</keyword>
<feature type="compositionally biased region" description="Acidic residues" evidence="3">
    <location>
        <begin position="139"/>
        <end position="159"/>
    </location>
</feature>
<gene>
    <name evidence="5" type="ORF">BDZ90DRAFT_231577</name>
</gene>
<dbReference type="Gene3D" id="4.10.60.10">
    <property type="entry name" value="Zinc finger, CCHC-type"/>
    <property type="match status" value="1"/>
</dbReference>
<feature type="compositionally biased region" description="Basic and acidic residues" evidence="3">
    <location>
        <begin position="459"/>
        <end position="529"/>
    </location>
</feature>
<keyword evidence="2" id="KW-0862">Zinc</keyword>
<dbReference type="AlphaFoldDB" id="A0A316UUB8"/>
<dbReference type="GO" id="GO:0008270">
    <property type="term" value="F:zinc ion binding"/>
    <property type="evidence" value="ECO:0007669"/>
    <property type="project" value="UniProtKB-KW"/>
</dbReference>
<dbReference type="RefSeq" id="XP_025363206.1">
    <property type="nucleotide sequence ID" value="XM_025505914.1"/>
</dbReference>
<dbReference type="InterPro" id="IPR033194">
    <property type="entry name" value="MFAP1"/>
</dbReference>
<proteinExistence type="predicted"/>
<feature type="region of interest" description="Disordered" evidence="3">
    <location>
        <begin position="363"/>
        <end position="568"/>
    </location>
</feature>